<keyword evidence="11" id="KW-1185">Reference proteome</keyword>
<feature type="domain" description="Glycoside hydrolase family 5" evidence="9">
    <location>
        <begin position="54"/>
        <end position="359"/>
    </location>
</feature>
<evidence type="ECO:0000256" key="4">
    <source>
        <dbReference type="ARBA" id="ARBA00023277"/>
    </source>
</evidence>
<dbReference type="InterPro" id="IPR001547">
    <property type="entry name" value="Glyco_hydro_5"/>
</dbReference>
<dbReference type="InterPro" id="IPR018087">
    <property type="entry name" value="Glyco_hydro_5_CS"/>
</dbReference>
<feature type="transmembrane region" description="Helical" evidence="8">
    <location>
        <begin position="21"/>
        <end position="40"/>
    </location>
</feature>
<gene>
    <name evidence="10" type="ORF">DSM106972_083660</name>
</gene>
<reference evidence="10" key="2">
    <citation type="journal article" date="2019" name="Genome Biol. Evol.">
        <title>Day and night: Metabolic profiles and evolutionary relationships of six axenic non-marine cyanobacteria.</title>
        <authorList>
            <person name="Will S.E."/>
            <person name="Henke P."/>
            <person name="Boedeker C."/>
            <person name="Huang S."/>
            <person name="Brinkmann H."/>
            <person name="Rohde M."/>
            <person name="Jarek M."/>
            <person name="Friedl T."/>
            <person name="Seufert S."/>
            <person name="Schumacher M."/>
            <person name="Overmann J."/>
            <person name="Neumann-Schaal M."/>
            <person name="Petersen J."/>
        </authorList>
    </citation>
    <scope>NUCLEOTIDE SEQUENCE [LARGE SCALE GENOMIC DNA]</scope>
    <source>
        <strain evidence="10">PCC 7102</strain>
    </source>
</reference>
<dbReference type="PANTHER" id="PTHR31297">
    <property type="entry name" value="GLUCAN ENDO-1,6-BETA-GLUCOSIDASE B"/>
    <property type="match status" value="1"/>
</dbReference>
<dbReference type="GO" id="GO:0009986">
    <property type="term" value="C:cell surface"/>
    <property type="evidence" value="ECO:0007669"/>
    <property type="project" value="TreeGrafter"/>
</dbReference>
<keyword evidence="4" id="KW-0119">Carbohydrate metabolism</keyword>
<keyword evidence="2 7" id="KW-0378">Hydrolase</keyword>
<dbReference type="PANTHER" id="PTHR31297:SF41">
    <property type="entry name" value="ENDOGLUCANASE, PUTATIVE (AFU_ORTHOLOGUE AFUA_5G01830)-RELATED"/>
    <property type="match status" value="1"/>
</dbReference>
<dbReference type="SUPFAM" id="SSF51445">
    <property type="entry name" value="(Trans)glycosidases"/>
    <property type="match status" value="1"/>
</dbReference>
<dbReference type="EMBL" id="RSCL01000031">
    <property type="protein sequence ID" value="RUS97629.1"/>
    <property type="molecule type" value="Genomic_DNA"/>
</dbReference>
<keyword evidence="3" id="KW-0136">Cellulose degradation</keyword>
<evidence type="ECO:0000313" key="11">
    <source>
        <dbReference type="Proteomes" id="UP000271624"/>
    </source>
</evidence>
<dbReference type="AlphaFoldDB" id="A0A433UUX5"/>
<evidence type="ECO:0000259" key="9">
    <source>
        <dbReference type="Pfam" id="PF00150"/>
    </source>
</evidence>
<evidence type="ECO:0000256" key="2">
    <source>
        <dbReference type="ARBA" id="ARBA00022801"/>
    </source>
</evidence>
<keyword evidence="8" id="KW-1133">Transmembrane helix</keyword>
<dbReference type="OrthoDB" id="9800955at2"/>
<evidence type="ECO:0000313" key="10">
    <source>
        <dbReference type="EMBL" id="RUS97629.1"/>
    </source>
</evidence>
<dbReference type="InterPro" id="IPR017853">
    <property type="entry name" value="GH"/>
</dbReference>
<comment type="caution">
    <text evidence="10">The sequence shown here is derived from an EMBL/GenBank/DDBJ whole genome shotgun (WGS) entry which is preliminary data.</text>
</comment>
<dbReference type="PROSITE" id="PS00659">
    <property type="entry name" value="GLYCOSYL_HYDROL_F5"/>
    <property type="match status" value="1"/>
</dbReference>
<evidence type="ECO:0000256" key="6">
    <source>
        <dbReference type="ARBA" id="ARBA00023326"/>
    </source>
</evidence>
<dbReference type="Pfam" id="PF00150">
    <property type="entry name" value="Cellulase"/>
    <property type="match status" value="1"/>
</dbReference>
<organism evidence="10 11">
    <name type="scientific">Dulcicalothrix desertica PCC 7102</name>
    <dbReference type="NCBI Taxonomy" id="232991"/>
    <lineage>
        <taxon>Bacteria</taxon>
        <taxon>Bacillati</taxon>
        <taxon>Cyanobacteriota</taxon>
        <taxon>Cyanophyceae</taxon>
        <taxon>Nostocales</taxon>
        <taxon>Calotrichaceae</taxon>
        <taxon>Dulcicalothrix</taxon>
    </lineage>
</organism>
<reference evidence="10" key="1">
    <citation type="submission" date="2018-12" db="EMBL/GenBank/DDBJ databases">
        <authorList>
            <person name="Will S."/>
            <person name="Neumann-Schaal M."/>
            <person name="Henke P."/>
        </authorList>
    </citation>
    <scope>NUCLEOTIDE SEQUENCE</scope>
    <source>
        <strain evidence="10">PCC 7102</strain>
    </source>
</reference>
<dbReference type="RefSeq" id="WP_127086393.1">
    <property type="nucleotide sequence ID" value="NZ_RSCL01000031.1"/>
</dbReference>
<dbReference type="Proteomes" id="UP000271624">
    <property type="component" value="Unassembled WGS sequence"/>
</dbReference>
<name>A0A433UUX5_9CYAN</name>
<comment type="similarity">
    <text evidence="1 7">Belongs to the glycosyl hydrolase 5 (cellulase A) family.</text>
</comment>
<evidence type="ECO:0000256" key="5">
    <source>
        <dbReference type="ARBA" id="ARBA00023295"/>
    </source>
</evidence>
<keyword evidence="8" id="KW-0472">Membrane</keyword>
<dbReference type="GO" id="GO:0030245">
    <property type="term" value="P:cellulose catabolic process"/>
    <property type="evidence" value="ECO:0007669"/>
    <property type="project" value="UniProtKB-KW"/>
</dbReference>
<dbReference type="Gene3D" id="3.20.20.80">
    <property type="entry name" value="Glycosidases"/>
    <property type="match status" value="1"/>
</dbReference>
<keyword evidence="6" id="KW-0624">Polysaccharide degradation</keyword>
<dbReference type="GO" id="GO:0008422">
    <property type="term" value="F:beta-glucosidase activity"/>
    <property type="evidence" value="ECO:0007669"/>
    <property type="project" value="TreeGrafter"/>
</dbReference>
<dbReference type="GO" id="GO:0005576">
    <property type="term" value="C:extracellular region"/>
    <property type="evidence" value="ECO:0007669"/>
    <property type="project" value="TreeGrafter"/>
</dbReference>
<evidence type="ECO:0000256" key="8">
    <source>
        <dbReference type="SAM" id="Phobius"/>
    </source>
</evidence>
<keyword evidence="8" id="KW-0812">Transmembrane</keyword>
<evidence type="ECO:0000256" key="7">
    <source>
        <dbReference type="RuleBase" id="RU361153"/>
    </source>
</evidence>
<proteinExistence type="inferred from homology"/>
<accession>A0A433UUX5</accession>
<evidence type="ECO:0000256" key="3">
    <source>
        <dbReference type="ARBA" id="ARBA00023001"/>
    </source>
</evidence>
<protein>
    <submittedName>
        <fullName evidence="10">Glycosyl hydrolase</fullName>
    </submittedName>
</protein>
<sequence length="378" mass="43014">MSENKTVLYTLSRSKFLRLGFLFIFCEFVVANCSIVKAISQSQPTLKASRFKTLSKGFNLEHWQRNELNDGHYTEATLLQYKSLGLTYTRLPVVLSKFLDDSNPSVLKKDFLVALDAIIQMHVKTGLGIILSPFNHPPELHTDPAVLAKYVSFFKAFATHLRNTNPEKVFLEVMNEPLADTPEIWNKIQPKLIAAIRSGAPNHTIIASSNMKVSANDWSNVRAMPKTQVFKDKNVVYNFHLYDPFVFTHQGASWGWRASQYMKNIPYPSTPQLVAPLLAQIQDSEAKSAVERYGQEKWNKAKLLRELAPIAAWAKNNRVNVTCNEIGAIPWTTPRDSMLRYLKDVREALETYGIPWGHWFTLDINDKEVMQAVGLKVL</sequence>
<evidence type="ECO:0000256" key="1">
    <source>
        <dbReference type="ARBA" id="ARBA00005641"/>
    </source>
</evidence>
<dbReference type="InterPro" id="IPR050386">
    <property type="entry name" value="Glycosyl_hydrolase_5"/>
</dbReference>
<keyword evidence="5 7" id="KW-0326">Glycosidase</keyword>